<name>A0A3N6RVU4_BRACR</name>
<evidence type="ECO:0000313" key="3">
    <source>
        <dbReference type="Proteomes" id="UP000266723"/>
    </source>
</evidence>
<evidence type="ECO:0000313" key="2">
    <source>
        <dbReference type="EMBL" id="KAF3569308.1"/>
    </source>
</evidence>
<comment type="caution">
    <text evidence="1">The sequence shown here is derived from an EMBL/GenBank/DDBJ whole genome shotgun (WGS) entry which is preliminary data.</text>
</comment>
<dbReference type="EMBL" id="QGKY02001015">
    <property type="protein sequence ID" value="KAF2571450.1"/>
    <property type="molecule type" value="Genomic_DNA"/>
</dbReference>
<keyword evidence="3" id="KW-1185">Reference proteome</keyword>
<dbReference type="Proteomes" id="UP000266723">
    <property type="component" value="Unassembled WGS sequence"/>
</dbReference>
<organism evidence="1">
    <name type="scientific">Brassica cretica</name>
    <name type="common">Mustard</name>
    <dbReference type="NCBI Taxonomy" id="69181"/>
    <lineage>
        <taxon>Eukaryota</taxon>
        <taxon>Viridiplantae</taxon>
        <taxon>Streptophyta</taxon>
        <taxon>Embryophyta</taxon>
        <taxon>Tracheophyta</taxon>
        <taxon>Spermatophyta</taxon>
        <taxon>Magnoliopsida</taxon>
        <taxon>eudicotyledons</taxon>
        <taxon>Gunneridae</taxon>
        <taxon>Pentapetalae</taxon>
        <taxon>rosids</taxon>
        <taxon>malvids</taxon>
        <taxon>Brassicales</taxon>
        <taxon>Brassicaceae</taxon>
        <taxon>Brassiceae</taxon>
        <taxon>Brassica</taxon>
    </lineage>
</organism>
<gene>
    <name evidence="2" type="ORF">DY000_02013663</name>
    <name evidence="1" type="ORF">F2Q70_00002260</name>
</gene>
<accession>A0A3N6RVU4</accession>
<proteinExistence type="predicted"/>
<dbReference type="EMBL" id="QGKV02000759">
    <property type="protein sequence ID" value="KAF3569308.1"/>
    <property type="molecule type" value="Genomic_DNA"/>
</dbReference>
<protein>
    <submittedName>
        <fullName evidence="1">Uncharacterized protein</fullName>
    </submittedName>
</protein>
<reference evidence="2 3" key="3">
    <citation type="journal article" date="2020" name="BMC Genomics">
        <title>Intraspecific diversification of the crop wild relative Brassica cretica Lam. using demographic model selection.</title>
        <authorList>
            <person name="Kioukis A."/>
            <person name="Michalopoulou V.A."/>
            <person name="Briers L."/>
            <person name="Pirintsos S."/>
            <person name="Studholme D.J."/>
            <person name="Pavlidis P."/>
            <person name="Sarris P.F."/>
        </authorList>
    </citation>
    <scope>NUCLEOTIDE SEQUENCE [LARGE SCALE GENOMIC DNA]</scope>
    <source>
        <strain evidence="3">cv. PFS-1207/04</strain>
        <strain evidence="2">PFS-1207/04</strain>
    </source>
</reference>
<reference evidence="1" key="1">
    <citation type="submission" date="2019-12" db="EMBL/GenBank/DDBJ databases">
        <title>Genome sequencing and annotation of Brassica cretica.</title>
        <authorList>
            <person name="Studholme D.J."/>
            <person name="Sarris P.F."/>
        </authorList>
    </citation>
    <scope>NUCLEOTIDE SEQUENCE</scope>
    <source>
        <strain evidence="1">PFS-102/07</strain>
        <tissue evidence="1">Leaf</tissue>
    </source>
</reference>
<sequence length="59" mass="6642">MLTVEFRRVSPLTPVEGGLLSLLRVSQNAERSSTWWDAWMSSSMGFPPLELMAQGIFKV</sequence>
<dbReference type="AlphaFoldDB" id="A0A3N6RVU4"/>
<evidence type="ECO:0000313" key="1">
    <source>
        <dbReference type="EMBL" id="KAF2571450.1"/>
    </source>
</evidence>
<reference evidence="2" key="2">
    <citation type="submission" date="2019-12" db="EMBL/GenBank/DDBJ databases">
        <authorList>
            <person name="Studholme D.J."/>
            <person name="Sarris P."/>
        </authorList>
    </citation>
    <scope>NUCLEOTIDE SEQUENCE</scope>
    <source>
        <strain evidence="2">PFS-1207/04</strain>
        <tissue evidence="2">Leaf</tissue>
    </source>
</reference>